<comment type="cofactor">
    <cofactor evidence="12">
        <name>Mg(2+)</name>
        <dbReference type="ChEBI" id="CHEBI:18420"/>
    </cofactor>
</comment>
<dbReference type="Proteomes" id="UP000198397">
    <property type="component" value="Unassembled WGS sequence"/>
</dbReference>
<keyword evidence="2 12" id="KW-1003">Cell membrane</keyword>
<keyword evidence="8 12" id="KW-0443">Lipid metabolism</keyword>
<keyword evidence="10 12" id="KW-0594">Phospholipid biosynthesis</keyword>
<feature type="transmembrane region" description="Helical" evidence="12">
    <location>
        <begin position="205"/>
        <end position="226"/>
    </location>
</feature>
<comment type="subcellular location">
    <subcellularLocation>
        <location evidence="1 12">Cell membrane</location>
        <topology evidence="1 12">Multi-pass membrane protein</topology>
    </subcellularLocation>
</comment>
<dbReference type="AlphaFoldDB" id="A0A238UT70"/>
<dbReference type="CDD" id="cd13961">
    <property type="entry name" value="PT_UbiA_DGGGPS"/>
    <property type="match status" value="1"/>
</dbReference>
<name>A0A238UT70_HALVU</name>
<dbReference type="Pfam" id="PF01040">
    <property type="entry name" value="UbiA"/>
    <property type="match status" value="1"/>
</dbReference>
<proteinExistence type="inferred from homology"/>
<feature type="transmembrane region" description="Helical" evidence="12">
    <location>
        <begin position="264"/>
        <end position="281"/>
    </location>
</feature>
<dbReference type="InterPro" id="IPR000537">
    <property type="entry name" value="UbiA_prenyltransferase"/>
</dbReference>
<reference evidence="13 14" key="1">
    <citation type="submission" date="2017-06" db="EMBL/GenBank/DDBJ databases">
        <authorList>
            <person name="Kim H.J."/>
            <person name="Triplett B.A."/>
        </authorList>
    </citation>
    <scope>NUCLEOTIDE SEQUENCE [LARGE SCALE GENOMIC DNA]</scope>
    <source>
        <strain evidence="13 14">DSM 8800</strain>
    </source>
</reference>
<dbReference type="InterPro" id="IPR050475">
    <property type="entry name" value="Prenyltransferase_related"/>
</dbReference>
<keyword evidence="9 12" id="KW-0472">Membrane</keyword>
<dbReference type="UniPathway" id="UPA00940"/>
<dbReference type="GO" id="GO:0005886">
    <property type="term" value="C:plasma membrane"/>
    <property type="evidence" value="ECO:0007669"/>
    <property type="project" value="UniProtKB-SubCell"/>
</dbReference>
<comment type="catalytic activity">
    <reaction evidence="12">
        <text>sn-3-O-(geranylgeranyl)glycerol 1-phosphate + (2E,6E,10E)-geranylgeranyl diphosphate = 2,3-bis-O-(geranylgeranyl)-sn-glycerol 1-phosphate + diphosphate</text>
        <dbReference type="Rhea" id="RHEA:18109"/>
        <dbReference type="ChEBI" id="CHEBI:33019"/>
        <dbReference type="ChEBI" id="CHEBI:57677"/>
        <dbReference type="ChEBI" id="CHEBI:58756"/>
        <dbReference type="ChEBI" id="CHEBI:58837"/>
        <dbReference type="EC" id="2.5.1.42"/>
    </reaction>
</comment>
<dbReference type="GO" id="GO:0000287">
    <property type="term" value="F:magnesium ion binding"/>
    <property type="evidence" value="ECO:0007669"/>
    <property type="project" value="UniProtKB-UniRule"/>
</dbReference>
<dbReference type="RefSeq" id="WP_394335399.1">
    <property type="nucleotide sequence ID" value="NZ_FZNQ01000001.1"/>
</dbReference>
<comment type="similarity">
    <text evidence="12">Belongs to the UbiA prenyltransferase family. DGGGP synthase subfamily.</text>
</comment>
<evidence type="ECO:0000256" key="2">
    <source>
        <dbReference type="ARBA" id="ARBA00022475"/>
    </source>
</evidence>
<dbReference type="GO" id="GO:0046474">
    <property type="term" value="P:glycerophospholipid biosynthetic process"/>
    <property type="evidence" value="ECO:0007669"/>
    <property type="project" value="UniProtKB-UniRule"/>
</dbReference>
<evidence type="ECO:0000256" key="6">
    <source>
        <dbReference type="ARBA" id="ARBA00022842"/>
    </source>
</evidence>
<evidence type="ECO:0000256" key="3">
    <source>
        <dbReference type="ARBA" id="ARBA00022516"/>
    </source>
</evidence>
<accession>A0A238UT70</accession>
<comment type="function">
    <text evidence="12">Prenyltransferase that catalyzes the transfer of the geranylgeranyl moiety of geranylgeranyl diphosphate (GGPP) to the C2 hydroxyl of (S)-3-O-geranylgeranylglyceryl phosphate (GGGP). This reaction is the second ether-bond-formation step in the biosynthesis of archaeal membrane lipids.</text>
</comment>
<evidence type="ECO:0000313" key="13">
    <source>
        <dbReference type="EMBL" id="SNR24887.1"/>
    </source>
</evidence>
<comment type="pathway">
    <text evidence="12">Membrane lipid metabolism; glycerophospholipid metabolism.</text>
</comment>
<evidence type="ECO:0000256" key="5">
    <source>
        <dbReference type="ARBA" id="ARBA00022692"/>
    </source>
</evidence>
<evidence type="ECO:0000256" key="9">
    <source>
        <dbReference type="ARBA" id="ARBA00023136"/>
    </source>
</evidence>
<keyword evidence="14" id="KW-1185">Reference proteome</keyword>
<sequence>MQRNDLHATVRGLVELTRPVNCVAAGSLTLIGAFVAGIGDEAVLTAVAVVTTAVAVGAGNAINDYFDREIDAINQPDRPIPRGAVSPRAALAFSSLLFAVAVALTLLLPIAAIAIAIINLLALVTYTNVFKGLPAFGNALVAYLVGSTFLFGGAAVGTLETPIVLGVLAAAATFTREVIKDVEDIEGDREEGLNTLPIAIGSDRALWVATGVLLVAVAISPLPYLLGTFGAAYLVVVLLADAIMIHACVEGFRRPTVAQRRFKYGTFLAALAFVVGRAAALI</sequence>
<evidence type="ECO:0000256" key="11">
    <source>
        <dbReference type="ARBA" id="ARBA00023264"/>
    </source>
</evidence>
<dbReference type="PANTHER" id="PTHR42723:SF1">
    <property type="entry name" value="CHLOROPHYLL SYNTHASE, CHLOROPLASTIC"/>
    <property type="match status" value="1"/>
</dbReference>
<evidence type="ECO:0000256" key="4">
    <source>
        <dbReference type="ARBA" id="ARBA00022679"/>
    </source>
</evidence>
<evidence type="ECO:0000256" key="12">
    <source>
        <dbReference type="HAMAP-Rule" id="MF_01286"/>
    </source>
</evidence>
<keyword evidence="7 12" id="KW-1133">Transmembrane helix</keyword>
<gene>
    <name evidence="13" type="ORF">SAMN06264855_101309</name>
</gene>
<dbReference type="Gene3D" id="1.10.357.140">
    <property type="entry name" value="UbiA prenyltransferase"/>
    <property type="match status" value="1"/>
</dbReference>
<dbReference type="NCBIfam" id="NF009521">
    <property type="entry name" value="PRK12882.1"/>
    <property type="match status" value="1"/>
</dbReference>
<feature type="transmembrane region" description="Helical" evidence="12">
    <location>
        <begin position="44"/>
        <end position="62"/>
    </location>
</feature>
<dbReference type="EMBL" id="FZNQ01000001">
    <property type="protein sequence ID" value="SNR24887.1"/>
    <property type="molecule type" value="Genomic_DNA"/>
</dbReference>
<dbReference type="InterPro" id="IPR023547">
    <property type="entry name" value="DGGGP_synth"/>
</dbReference>
<protein>
    <recommendedName>
        <fullName evidence="12">Digeranylgeranylglyceryl phosphate synthase</fullName>
        <shortName evidence="12">DGGGP synthase</shortName>
        <shortName evidence="12">DGGGPS</shortName>
        <ecNumber evidence="12">2.5.1.42</ecNumber>
    </recommendedName>
    <alternativeName>
        <fullName evidence="12">(S)-2,3-di-O-geranylgeranylglyceryl phosphate synthase</fullName>
    </alternativeName>
    <alternativeName>
        <fullName evidence="12">Geranylgeranylglycerol-phosphate geranylgeranyltransferase</fullName>
    </alternativeName>
</protein>
<keyword evidence="11 12" id="KW-1208">Phospholipid metabolism</keyword>
<evidence type="ECO:0000256" key="7">
    <source>
        <dbReference type="ARBA" id="ARBA00022989"/>
    </source>
</evidence>
<organism evidence="13 14">
    <name type="scientific">Halorubrum vacuolatum</name>
    <name type="common">Natronobacterium vacuolatum</name>
    <dbReference type="NCBI Taxonomy" id="63740"/>
    <lineage>
        <taxon>Archaea</taxon>
        <taxon>Methanobacteriati</taxon>
        <taxon>Methanobacteriota</taxon>
        <taxon>Stenosarchaea group</taxon>
        <taxon>Halobacteria</taxon>
        <taxon>Halobacteriales</taxon>
        <taxon>Haloferacaceae</taxon>
        <taxon>Halorubrum</taxon>
    </lineage>
</organism>
<feature type="transmembrane region" description="Helical" evidence="12">
    <location>
        <begin position="232"/>
        <end position="252"/>
    </location>
</feature>
<feature type="transmembrane region" description="Helical" evidence="12">
    <location>
        <begin position="20"/>
        <end position="38"/>
    </location>
</feature>
<dbReference type="InterPro" id="IPR044878">
    <property type="entry name" value="UbiA_sf"/>
</dbReference>
<keyword evidence="4 12" id="KW-0808">Transferase</keyword>
<dbReference type="GO" id="GO:0047295">
    <property type="term" value="F:geranylgeranylglycerol-phosphate geranylgeranyltransferase activity"/>
    <property type="evidence" value="ECO:0007669"/>
    <property type="project" value="UniProtKB-UniRule"/>
</dbReference>
<keyword evidence="5 12" id="KW-0812">Transmembrane</keyword>
<keyword evidence="3 12" id="KW-0444">Lipid biosynthesis</keyword>
<evidence type="ECO:0000313" key="14">
    <source>
        <dbReference type="Proteomes" id="UP000198397"/>
    </source>
</evidence>
<dbReference type="HAMAP" id="MF_01286">
    <property type="entry name" value="DGGGP_synth"/>
    <property type="match status" value="1"/>
</dbReference>
<feature type="transmembrane region" description="Helical" evidence="12">
    <location>
        <begin position="96"/>
        <end position="121"/>
    </location>
</feature>
<dbReference type="Gene3D" id="1.20.120.1780">
    <property type="entry name" value="UbiA prenyltransferase"/>
    <property type="match status" value="1"/>
</dbReference>
<evidence type="ECO:0000256" key="1">
    <source>
        <dbReference type="ARBA" id="ARBA00004651"/>
    </source>
</evidence>
<dbReference type="PANTHER" id="PTHR42723">
    <property type="entry name" value="CHLOROPHYLL SYNTHASE"/>
    <property type="match status" value="1"/>
</dbReference>
<keyword evidence="6 12" id="KW-0460">Magnesium</keyword>
<evidence type="ECO:0000256" key="10">
    <source>
        <dbReference type="ARBA" id="ARBA00023209"/>
    </source>
</evidence>
<evidence type="ECO:0000256" key="8">
    <source>
        <dbReference type="ARBA" id="ARBA00023098"/>
    </source>
</evidence>
<feature type="transmembrane region" description="Helical" evidence="12">
    <location>
        <begin position="141"/>
        <end position="170"/>
    </location>
</feature>
<dbReference type="EC" id="2.5.1.42" evidence="12"/>